<dbReference type="PANTHER" id="PTHR30244:SF9">
    <property type="entry name" value="PROTEIN RV3402C"/>
    <property type="match status" value="1"/>
</dbReference>
<dbReference type="InterPro" id="IPR000653">
    <property type="entry name" value="DegT/StrS_aminotransferase"/>
</dbReference>
<dbReference type="InterPro" id="IPR015424">
    <property type="entry name" value="PyrdxlP-dep_Trfase"/>
</dbReference>
<name>A0A327JR54_9HYPH</name>
<sequence length="691" mass="74847">MLETAIWVTGTPFSGVELVASALAEKCQSSAVAIDPYLRSNADIADVTANGFEWESVIRSAIGSPQGRQGFGTDDPAGTGRPAIVHSLRHHEAYSDILAKVGSLKILAVVANPVASIATWLDEIGPAAGSDGASPDWRGGAAEGTGNGAFGGFEDWKRITSLQIDGARRHPDRFRVIPLDAFQENRDAVVEDVLNWLGIEPGQARAHLTSDADAPAFDGPAYAANALDAVDPAVRFEIGRELVGTPLARFCDTRTLAVGAGWTGPPADRNVGKAKAGIDDLAFFGGPALFQRGAPRPIGQLVQPSAEAFSDAVDTIYETQRISNNGHLVQSLEERLKAYHSVRNCVVMASASLAIIGLLQLASRTDRRNIVLPAFTYVGLPHLARWAGFEPLFCDVDRTTHTISPTDLERLIGDDVAAVLAVHQVNAPCHHAELTEIGDRHGVPIIYDSVHALGCTLPDGTPIGALGVAEVFSLHATKMLNGFEGGYITTNDDDLAERLRKVRNFGYRNEISTEMIGLNAKLNEIHAGFALASLDEIDDVIRRNKERYDRYKAAFDGIPGVTILPYGEGYRDKNFEFALIDVSESWPLGRDETVQLLRAENALARQYYNEPLYLHSDYPSAGNRQKPNLPQSVVMPLMPVTDALSRRIIQMPVGESVSLEDIDAMGEWFRFISSTASDIIPRLRETGAPVW</sequence>
<dbReference type="Proteomes" id="UP000249299">
    <property type="component" value="Unassembled WGS sequence"/>
</dbReference>
<keyword evidence="1 3" id="KW-0663">Pyridoxal phosphate</keyword>
<comment type="similarity">
    <text evidence="2 3">Belongs to the DegT/DnrJ/EryC1 family.</text>
</comment>
<dbReference type="EMBL" id="NPEV01000007">
    <property type="protein sequence ID" value="RAI28767.1"/>
    <property type="molecule type" value="Genomic_DNA"/>
</dbReference>
<dbReference type="Gene3D" id="3.90.1150.10">
    <property type="entry name" value="Aspartate Aminotransferase, domain 1"/>
    <property type="match status" value="1"/>
</dbReference>
<organism evidence="4 5">
    <name type="scientific">Rhodobium orientis</name>
    <dbReference type="NCBI Taxonomy" id="34017"/>
    <lineage>
        <taxon>Bacteria</taxon>
        <taxon>Pseudomonadati</taxon>
        <taxon>Pseudomonadota</taxon>
        <taxon>Alphaproteobacteria</taxon>
        <taxon>Hyphomicrobiales</taxon>
        <taxon>Rhodobiaceae</taxon>
        <taxon>Rhodobium</taxon>
    </lineage>
</organism>
<evidence type="ECO:0000256" key="3">
    <source>
        <dbReference type="RuleBase" id="RU004508"/>
    </source>
</evidence>
<evidence type="ECO:0000256" key="2">
    <source>
        <dbReference type="ARBA" id="ARBA00037999"/>
    </source>
</evidence>
<dbReference type="PANTHER" id="PTHR30244">
    <property type="entry name" value="TRANSAMINASE"/>
    <property type="match status" value="1"/>
</dbReference>
<accession>A0A327JR54</accession>
<gene>
    <name evidence="4" type="ORF">CH339_05010</name>
</gene>
<evidence type="ECO:0000313" key="4">
    <source>
        <dbReference type="EMBL" id="RAI28767.1"/>
    </source>
</evidence>
<dbReference type="OrthoDB" id="9768668at2"/>
<dbReference type="GO" id="GO:0030170">
    <property type="term" value="F:pyridoxal phosphate binding"/>
    <property type="evidence" value="ECO:0007669"/>
    <property type="project" value="TreeGrafter"/>
</dbReference>
<proteinExistence type="inferred from homology"/>
<dbReference type="GO" id="GO:0008483">
    <property type="term" value="F:transaminase activity"/>
    <property type="evidence" value="ECO:0007669"/>
    <property type="project" value="TreeGrafter"/>
</dbReference>
<dbReference type="SUPFAM" id="SSF53383">
    <property type="entry name" value="PLP-dependent transferases"/>
    <property type="match status" value="1"/>
</dbReference>
<protein>
    <recommendedName>
        <fullName evidence="6">DegT/DnrJ/EryC1/StrS aminotransferase</fullName>
    </recommendedName>
</protein>
<comment type="caution">
    <text evidence="4">The sequence shown here is derived from an EMBL/GenBank/DDBJ whole genome shotgun (WGS) entry which is preliminary data.</text>
</comment>
<dbReference type="Gene3D" id="3.40.640.10">
    <property type="entry name" value="Type I PLP-dependent aspartate aminotransferase-like (Major domain)"/>
    <property type="match status" value="1"/>
</dbReference>
<evidence type="ECO:0000313" key="5">
    <source>
        <dbReference type="Proteomes" id="UP000249299"/>
    </source>
</evidence>
<evidence type="ECO:0008006" key="6">
    <source>
        <dbReference type="Google" id="ProtNLM"/>
    </source>
</evidence>
<dbReference type="RefSeq" id="WP_111433194.1">
    <property type="nucleotide sequence ID" value="NZ_JACIGG010000014.1"/>
</dbReference>
<evidence type="ECO:0000256" key="1">
    <source>
        <dbReference type="ARBA" id="ARBA00022898"/>
    </source>
</evidence>
<reference evidence="4 5" key="1">
    <citation type="submission" date="2017-07" db="EMBL/GenBank/DDBJ databases">
        <title>Draft Genome Sequences of Select Purple Nonsulfur Bacteria.</title>
        <authorList>
            <person name="Lasarre B."/>
            <person name="Mckinlay J.B."/>
        </authorList>
    </citation>
    <scope>NUCLEOTIDE SEQUENCE [LARGE SCALE GENOMIC DNA]</scope>
    <source>
        <strain evidence="4 5">DSM 11290</strain>
    </source>
</reference>
<dbReference type="Pfam" id="PF01041">
    <property type="entry name" value="DegT_DnrJ_EryC1"/>
    <property type="match status" value="1"/>
</dbReference>
<keyword evidence="5" id="KW-1185">Reference proteome</keyword>
<dbReference type="InterPro" id="IPR015421">
    <property type="entry name" value="PyrdxlP-dep_Trfase_major"/>
</dbReference>
<dbReference type="InterPro" id="IPR015422">
    <property type="entry name" value="PyrdxlP-dep_Trfase_small"/>
</dbReference>
<dbReference type="GO" id="GO:0000271">
    <property type="term" value="P:polysaccharide biosynthetic process"/>
    <property type="evidence" value="ECO:0007669"/>
    <property type="project" value="TreeGrafter"/>
</dbReference>
<dbReference type="AlphaFoldDB" id="A0A327JR54"/>